<keyword evidence="7" id="KW-1185">Reference proteome</keyword>
<reference evidence="6" key="1">
    <citation type="submission" date="2023-06" db="EMBL/GenBank/DDBJ databases">
        <title>Draft Genome Sequences of Representative Paenibacillus Polymyxa, Bacillus cereus, Fictibacillus sp., and Brevibacillus agri Strains Isolated from Amazonian Dark Earth.</title>
        <authorList>
            <person name="Pellegrinetti T.A."/>
            <person name="Cunha I.C.M."/>
            <person name="Chaves M.G."/>
            <person name="Freitas A.S."/>
            <person name="Silva A.V.R."/>
            <person name="Tsai S.M."/>
            <person name="Mendes L.W."/>
        </authorList>
    </citation>
    <scope>NUCLEOTIDE SEQUENCE</scope>
    <source>
        <strain evidence="6">CENA-BCM004</strain>
    </source>
</reference>
<dbReference type="CDD" id="cd06133">
    <property type="entry name" value="ERI-1_3'hExo_like"/>
    <property type="match status" value="1"/>
</dbReference>
<comment type="caution">
    <text evidence="6">The sequence shown here is derived from an EMBL/GenBank/DDBJ whole genome shotgun (WGS) entry which is preliminary data.</text>
</comment>
<dbReference type="SMART" id="SM00479">
    <property type="entry name" value="EXOIII"/>
    <property type="match status" value="1"/>
</dbReference>
<dbReference type="EC" id="3.1.-.-" evidence="6"/>
<dbReference type="Proteomes" id="UP001168694">
    <property type="component" value="Unassembled WGS sequence"/>
</dbReference>
<dbReference type="RefSeq" id="WP_290398607.1">
    <property type="nucleotide sequence ID" value="NZ_JAUHLN010000001.1"/>
</dbReference>
<evidence type="ECO:0000256" key="3">
    <source>
        <dbReference type="ARBA" id="ARBA00022839"/>
    </source>
</evidence>
<feature type="region of interest" description="Disordered" evidence="4">
    <location>
        <begin position="198"/>
        <end position="218"/>
    </location>
</feature>
<dbReference type="InterPro" id="IPR012337">
    <property type="entry name" value="RNaseH-like_sf"/>
</dbReference>
<dbReference type="InterPro" id="IPR013520">
    <property type="entry name" value="Ribonucl_H"/>
</dbReference>
<evidence type="ECO:0000313" key="6">
    <source>
        <dbReference type="EMBL" id="MDN4072495.1"/>
    </source>
</evidence>
<evidence type="ECO:0000256" key="1">
    <source>
        <dbReference type="ARBA" id="ARBA00022722"/>
    </source>
</evidence>
<dbReference type="InterPro" id="IPR036397">
    <property type="entry name" value="RNaseH_sf"/>
</dbReference>
<dbReference type="EMBL" id="JAUHLN010000001">
    <property type="protein sequence ID" value="MDN4072495.1"/>
    <property type="molecule type" value="Genomic_DNA"/>
</dbReference>
<keyword evidence="3 6" id="KW-0269">Exonuclease</keyword>
<dbReference type="InterPro" id="IPR047201">
    <property type="entry name" value="ERI-1_3'hExo-like"/>
</dbReference>
<protein>
    <submittedName>
        <fullName evidence="6">3'-5' exonuclease</fullName>
        <ecNumber evidence="6">3.1.-.-</ecNumber>
    </submittedName>
</protein>
<dbReference type="PANTHER" id="PTHR23044:SF61">
    <property type="entry name" value="3'-5' EXORIBONUCLEASE 1-RELATED"/>
    <property type="match status" value="1"/>
</dbReference>
<evidence type="ECO:0000256" key="2">
    <source>
        <dbReference type="ARBA" id="ARBA00022801"/>
    </source>
</evidence>
<sequence length="218" mass="25166">MMDYIVYDLEMTNRLSEIIEIGAVRLRMMNGELAVTDHFQSFVQPKMDSLNTRITNLTGITKKDLMNAQPFTTVIKDFKDWIGEGEYYLCSWGPEDKWALITDATFHNTPIDWIINHNDLQFLFSILHDSEKGFRYGLTRALNKLQISLEGSQHRALDDAMNTAKIFVSIHKEIKLEKNPNSFLESKIFEPEKLVYQSKDEEEDGTQSPFASLSKLFG</sequence>
<evidence type="ECO:0000313" key="7">
    <source>
        <dbReference type="Proteomes" id="UP001168694"/>
    </source>
</evidence>
<gene>
    <name evidence="6" type="ORF">QYF49_05555</name>
</gene>
<feature type="domain" description="Exonuclease" evidence="5">
    <location>
        <begin position="3"/>
        <end position="176"/>
    </location>
</feature>
<organism evidence="6 7">
    <name type="scientific">Fictibacillus terranigra</name>
    <dbReference type="NCBI Taxonomy" id="3058424"/>
    <lineage>
        <taxon>Bacteria</taxon>
        <taxon>Bacillati</taxon>
        <taxon>Bacillota</taxon>
        <taxon>Bacilli</taxon>
        <taxon>Bacillales</taxon>
        <taxon>Fictibacillaceae</taxon>
        <taxon>Fictibacillus</taxon>
    </lineage>
</organism>
<proteinExistence type="predicted"/>
<evidence type="ECO:0000256" key="4">
    <source>
        <dbReference type="SAM" id="MobiDB-lite"/>
    </source>
</evidence>
<dbReference type="GO" id="GO:0004527">
    <property type="term" value="F:exonuclease activity"/>
    <property type="evidence" value="ECO:0007669"/>
    <property type="project" value="UniProtKB-KW"/>
</dbReference>
<dbReference type="SUPFAM" id="SSF53098">
    <property type="entry name" value="Ribonuclease H-like"/>
    <property type="match status" value="1"/>
</dbReference>
<dbReference type="PANTHER" id="PTHR23044">
    <property type="entry name" value="3'-5' EXONUCLEASE ERI1-RELATED"/>
    <property type="match status" value="1"/>
</dbReference>
<dbReference type="Pfam" id="PF00929">
    <property type="entry name" value="RNase_T"/>
    <property type="match status" value="1"/>
</dbReference>
<name>A0ABT8E3M1_9BACL</name>
<dbReference type="Gene3D" id="3.30.420.10">
    <property type="entry name" value="Ribonuclease H-like superfamily/Ribonuclease H"/>
    <property type="match status" value="1"/>
</dbReference>
<accession>A0ABT8E3M1</accession>
<dbReference type="InterPro" id="IPR051274">
    <property type="entry name" value="3-5_Exoribonuclease"/>
</dbReference>
<evidence type="ECO:0000259" key="5">
    <source>
        <dbReference type="SMART" id="SM00479"/>
    </source>
</evidence>
<keyword evidence="1" id="KW-0540">Nuclease</keyword>
<keyword evidence="2 6" id="KW-0378">Hydrolase</keyword>